<dbReference type="PANTHER" id="PTHR11102:SF160">
    <property type="entry name" value="ERAD-ASSOCIATED E3 UBIQUITIN-PROTEIN LIGASE COMPONENT HRD3"/>
    <property type="match status" value="1"/>
</dbReference>
<dbReference type="SMART" id="SM00671">
    <property type="entry name" value="SEL1"/>
    <property type="match status" value="2"/>
</dbReference>
<dbReference type="InterPro" id="IPR011990">
    <property type="entry name" value="TPR-like_helical_dom_sf"/>
</dbReference>
<comment type="caution">
    <text evidence="1">The sequence shown here is derived from an EMBL/GenBank/DDBJ whole genome shotgun (WGS) entry which is preliminary data.</text>
</comment>
<dbReference type="InterPro" id="IPR006597">
    <property type="entry name" value="Sel1-like"/>
</dbReference>
<name>A0ABW4KSE2_9BURK</name>
<sequence>MLATVLRDVLPAMPASGAARPAQRAACACVMCLVAGAAFSLTGAPSNLPGAPSRIALPEPAAERATPALPPLEAAPVARDPIHPRPPGDTPRIEAAPLVSELPGTRDIRAQAVARELRQLQRAANPSGSGRYGATARSAQAAWLLGLIHLHGAGVRRDPSSAQLWFQRAASNGREPWADAGLAWCAIDGCVGPAQPLVADRSIAQLRASHAARADYLGWLLAQRQTPLQVGPPGPDGMEAPRPGMGLLQRAAADGDVQALTELGMLAVGRGQLEQAVGYFRRAAPHSDAAAYNLREVQARLADQALKPERVPPSPSASEALEAARRYHRGVGVPMNYAEAIRLYRLAETRGSLEARRMLQLIYAQPDPLGGINLAWMRQLAFVDTASSLPVVGTVLNAHTLQREATPLFDLMPRFWRDQLTQVGR</sequence>
<proteinExistence type="predicted"/>
<dbReference type="Gene3D" id="1.25.40.10">
    <property type="entry name" value="Tetratricopeptide repeat domain"/>
    <property type="match status" value="2"/>
</dbReference>
<evidence type="ECO:0000313" key="1">
    <source>
        <dbReference type="EMBL" id="MFD1709198.1"/>
    </source>
</evidence>
<dbReference type="SUPFAM" id="SSF81901">
    <property type="entry name" value="HCP-like"/>
    <property type="match status" value="2"/>
</dbReference>
<dbReference type="Proteomes" id="UP001597304">
    <property type="component" value="Unassembled WGS sequence"/>
</dbReference>
<dbReference type="EMBL" id="JBHUEJ010000003">
    <property type="protein sequence ID" value="MFD1709198.1"/>
    <property type="molecule type" value="Genomic_DNA"/>
</dbReference>
<protein>
    <submittedName>
        <fullName evidence="1">Tetratricopeptide repeat protein</fullName>
    </submittedName>
</protein>
<gene>
    <name evidence="1" type="ORF">ACFSF0_01125</name>
</gene>
<keyword evidence="2" id="KW-1185">Reference proteome</keyword>
<accession>A0ABW4KSE2</accession>
<reference evidence="2" key="1">
    <citation type="journal article" date="2019" name="Int. J. Syst. Evol. Microbiol.">
        <title>The Global Catalogue of Microorganisms (GCM) 10K type strain sequencing project: providing services to taxonomists for standard genome sequencing and annotation.</title>
        <authorList>
            <consortium name="The Broad Institute Genomics Platform"/>
            <consortium name="The Broad Institute Genome Sequencing Center for Infectious Disease"/>
            <person name="Wu L."/>
            <person name="Ma J."/>
        </authorList>
    </citation>
    <scope>NUCLEOTIDE SEQUENCE [LARGE SCALE GENOMIC DNA]</scope>
    <source>
        <strain evidence="2">LMG 29247</strain>
    </source>
</reference>
<organism evidence="1 2">
    <name type="scientific">Ottowia flava</name>
    <dbReference type="NCBI Taxonomy" id="2675430"/>
    <lineage>
        <taxon>Bacteria</taxon>
        <taxon>Pseudomonadati</taxon>
        <taxon>Pseudomonadota</taxon>
        <taxon>Betaproteobacteria</taxon>
        <taxon>Burkholderiales</taxon>
        <taxon>Comamonadaceae</taxon>
        <taxon>Ottowia</taxon>
    </lineage>
</organism>
<dbReference type="InterPro" id="IPR050767">
    <property type="entry name" value="Sel1_AlgK"/>
</dbReference>
<dbReference type="Pfam" id="PF08238">
    <property type="entry name" value="Sel1"/>
    <property type="match status" value="3"/>
</dbReference>
<dbReference type="PANTHER" id="PTHR11102">
    <property type="entry name" value="SEL-1-LIKE PROTEIN"/>
    <property type="match status" value="1"/>
</dbReference>
<evidence type="ECO:0000313" key="2">
    <source>
        <dbReference type="Proteomes" id="UP001597304"/>
    </source>
</evidence>